<accession>A0ABU6TJJ6</accession>
<proteinExistence type="predicted"/>
<sequence>MSAIVKKKKKIEEIERGTRTIDSLGVAFGKGNLKCFLGNINGVVDVIPGDLVVNAILVAMVAHANHPSDNVIYHLCSSLGNPITYNNLQDYALSYFTSKPWINKDGTPVKVGKVTVLTNMESFRRYMFIRYLLWLKVNFLSP</sequence>
<reference evidence="1 2" key="1">
    <citation type="journal article" date="2023" name="Plants (Basel)">
        <title>Bridging the Gap: Combining Genomics and Transcriptomics Approaches to Understand Stylosanthes scabra, an Orphan Legume from the Brazilian Caatinga.</title>
        <authorList>
            <person name="Ferreira-Neto J.R.C."/>
            <person name="da Silva M.D."/>
            <person name="Binneck E."/>
            <person name="de Melo N.F."/>
            <person name="da Silva R.H."/>
            <person name="de Melo A.L.T.M."/>
            <person name="Pandolfi V."/>
            <person name="Bustamante F.O."/>
            <person name="Brasileiro-Vidal A.C."/>
            <person name="Benko-Iseppon A.M."/>
        </authorList>
    </citation>
    <scope>NUCLEOTIDE SEQUENCE [LARGE SCALE GENOMIC DNA]</scope>
    <source>
        <tissue evidence="1">Leaves</tissue>
    </source>
</reference>
<dbReference type="EMBL" id="JASCZI010091098">
    <property type="protein sequence ID" value="MED6148951.1"/>
    <property type="molecule type" value="Genomic_DNA"/>
</dbReference>
<protein>
    <recommendedName>
        <fullName evidence="3">Fatty acyl-CoA reductase</fullName>
    </recommendedName>
</protein>
<name>A0ABU6TJJ6_9FABA</name>
<evidence type="ECO:0000313" key="1">
    <source>
        <dbReference type="EMBL" id="MED6148951.1"/>
    </source>
</evidence>
<dbReference type="Proteomes" id="UP001341840">
    <property type="component" value="Unassembled WGS sequence"/>
</dbReference>
<evidence type="ECO:0008006" key="3">
    <source>
        <dbReference type="Google" id="ProtNLM"/>
    </source>
</evidence>
<evidence type="ECO:0000313" key="2">
    <source>
        <dbReference type="Proteomes" id="UP001341840"/>
    </source>
</evidence>
<dbReference type="PANTHER" id="PTHR11011:SF64">
    <property type="entry name" value="FATTY ACYL-COA REDUCTASE"/>
    <property type="match status" value="1"/>
</dbReference>
<keyword evidence="2" id="KW-1185">Reference proteome</keyword>
<organism evidence="1 2">
    <name type="scientific">Stylosanthes scabra</name>
    <dbReference type="NCBI Taxonomy" id="79078"/>
    <lineage>
        <taxon>Eukaryota</taxon>
        <taxon>Viridiplantae</taxon>
        <taxon>Streptophyta</taxon>
        <taxon>Embryophyta</taxon>
        <taxon>Tracheophyta</taxon>
        <taxon>Spermatophyta</taxon>
        <taxon>Magnoliopsida</taxon>
        <taxon>eudicotyledons</taxon>
        <taxon>Gunneridae</taxon>
        <taxon>Pentapetalae</taxon>
        <taxon>rosids</taxon>
        <taxon>fabids</taxon>
        <taxon>Fabales</taxon>
        <taxon>Fabaceae</taxon>
        <taxon>Papilionoideae</taxon>
        <taxon>50 kb inversion clade</taxon>
        <taxon>dalbergioids sensu lato</taxon>
        <taxon>Dalbergieae</taxon>
        <taxon>Pterocarpus clade</taxon>
        <taxon>Stylosanthes</taxon>
    </lineage>
</organism>
<dbReference type="PANTHER" id="PTHR11011">
    <property type="entry name" value="MALE STERILITY PROTEIN 2-RELATED"/>
    <property type="match status" value="1"/>
</dbReference>
<comment type="caution">
    <text evidence="1">The sequence shown here is derived from an EMBL/GenBank/DDBJ whole genome shotgun (WGS) entry which is preliminary data.</text>
</comment>
<gene>
    <name evidence="1" type="ORF">PIB30_057784</name>
</gene>
<dbReference type="Gene3D" id="3.40.50.720">
    <property type="entry name" value="NAD(P)-binding Rossmann-like Domain"/>
    <property type="match status" value="1"/>
</dbReference>
<dbReference type="InterPro" id="IPR026055">
    <property type="entry name" value="FAR"/>
</dbReference>